<dbReference type="Proteomes" id="UP001190925">
    <property type="component" value="Unassembled WGS sequence"/>
</dbReference>
<gene>
    <name evidence="1" type="ORF">G6CMJM_00460</name>
</gene>
<evidence type="ECO:0000313" key="1">
    <source>
        <dbReference type="EMBL" id="RYC72533.1"/>
    </source>
</evidence>
<reference evidence="1 2" key="1">
    <citation type="journal article" date="2018" name="bioRxiv">
        <title>Evidence of independent acquisition and adaption of ultra-small bacteria to human hosts across the highly diverse yet reduced genomes of the phylum Saccharibacteria.</title>
        <authorList>
            <person name="McLean J.S."/>
            <person name="Bor B."/>
            <person name="To T.T."/>
            <person name="Liu Q."/>
            <person name="Kearns K.A."/>
            <person name="Solden L.M."/>
            <person name="Wrighton K.C."/>
            <person name="He X."/>
            <person name="Shi W."/>
        </authorList>
    </citation>
    <scope>NUCLEOTIDE SEQUENCE [LARGE SCALE GENOMIC DNA]</scope>
    <source>
        <strain evidence="1 2">TM7_CMJM_G6_1_HOT_870</strain>
    </source>
</reference>
<keyword evidence="2" id="KW-1185">Reference proteome</keyword>
<dbReference type="RefSeq" id="WP_129718862.1">
    <property type="nucleotide sequence ID" value="NZ_PRLK01000006.1"/>
</dbReference>
<comment type="caution">
    <text evidence="1">The sequence shown here is derived from an EMBL/GenBank/DDBJ whole genome shotgun (WGS) entry which is preliminary data.</text>
</comment>
<accession>A0ABY0FHW5</accession>
<dbReference type="EMBL" id="PRLK01000006">
    <property type="protein sequence ID" value="RYC72533.1"/>
    <property type="molecule type" value="Genomic_DNA"/>
</dbReference>
<evidence type="ECO:0000313" key="2">
    <source>
        <dbReference type="Proteomes" id="UP001190925"/>
    </source>
</evidence>
<evidence type="ECO:0008006" key="3">
    <source>
        <dbReference type="Google" id="ProtNLM"/>
    </source>
</evidence>
<name>A0ABY0FHW5_9BACT</name>
<sequence>MRIIAIYNKESDHARATEDFLYEFERRTGYKIETLSPYDRENESLLRAYDIVEYPTIIALSESGELLHIWKGMPIPLINEVSYYLG</sequence>
<organism evidence="1 2">
    <name type="scientific">Candidatus Nanogingivalis gingivitcus</name>
    <dbReference type="NCBI Taxonomy" id="2171992"/>
    <lineage>
        <taxon>Bacteria</taxon>
        <taxon>Candidatus Saccharimonadota</taxon>
        <taxon>Candidatus Nanosyncoccalia</taxon>
        <taxon>Candidatus Nanogingivales</taxon>
        <taxon>Candidatus Nanogingivalaceae</taxon>
        <taxon>Candidatus Nanogingivalis</taxon>
    </lineage>
</organism>
<proteinExistence type="predicted"/>
<reference evidence="1 2" key="2">
    <citation type="journal article" date="2020" name="Cell Rep.">
        <title>Acquisition and Adaptation of Ultra-small Parasitic Reduced Genome Bacteria to Mammalian Hosts.</title>
        <authorList>
            <person name="McLean J.S."/>
            <person name="Bor B."/>
            <person name="Kerns K.A."/>
            <person name="Liu Q."/>
            <person name="To T.T."/>
            <person name="Solden L."/>
            <person name="Hendrickson E.L."/>
            <person name="Wrighton K."/>
            <person name="Shi W."/>
            <person name="He X."/>
        </authorList>
    </citation>
    <scope>NUCLEOTIDE SEQUENCE [LARGE SCALE GENOMIC DNA]</scope>
    <source>
        <strain evidence="1 2">TM7_CMJM_G6_1_HOT_870</strain>
    </source>
</reference>
<protein>
    <recommendedName>
        <fullName evidence="3">Thioredoxin</fullName>
    </recommendedName>
</protein>